<gene>
    <name evidence="2" type="ORF">AB840_15605</name>
</gene>
<protein>
    <recommendedName>
        <fullName evidence="4">Lipoprotein</fullName>
    </recommendedName>
</protein>
<dbReference type="EMBL" id="LEKT01000172">
    <property type="protein sequence ID" value="KMO85099.1"/>
    <property type="molecule type" value="Genomic_DNA"/>
</dbReference>
<organism evidence="2 3">
    <name type="scientific">Megasphaera cerevisiae DSM 20462</name>
    <dbReference type="NCBI Taxonomy" id="1122219"/>
    <lineage>
        <taxon>Bacteria</taxon>
        <taxon>Bacillati</taxon>
        <taxon>Bacillota</taxon>
        <taxon>Negativicutes</taxon>
        <taxon>Veillonellales</taxon>
        <taxon>Veillonellaceae</taxon>
        <taxon>Megasphaera</taxon>
    </lineage>
</organism>
<dbReference type="Proteomes" id="UP000036503">
    <property type="component" value="Unassembled WGS sequence"/>
</dbReference>
<sequence length="63" mass="6961">MKKSIISMISLAFLLAGCGHHNQAANQTHVKLGDVMHQDQHISYLVKKEDNPTPTKNSVVTAY</sequence>
<reference evidence="2 3" key="1">
    <citation type="submission" date="2015-06" db="EMBL/GenBank/DDBJ databases">
        <title>Draft genome sequence of beer spoilage bacterium Megasphaera cerevisiae type strain 20462.</title>
        <authorList>
            <person name="Kutumbaka K."/>
            <person name="Pasmowitz J."/>
            <person name="Mategko J."/>
            <person name="Reyes D."/>
            <person name="Friedrich A."/>
            <person name="Han S."/>
            <person name="Martens-Habbena W."/>
            <person name="Neal-McKinney J."/>
            <person name="Janagama H.K."/>
            <person name="Nadala C."/>
            <person name="Samadpour M."/>
        </authorList>
    </citation>
    <scope>NUCLEOTIDE SEQUENCE [LARGE SCALE GENOMIC DNA]</scope>
    <source>
        <strain evidence="2 3">DSM 20462</strain>
    </source>
</reference>
<evidence type="ECO:0008006" key="4">
    <source>
        <dbReference type="Google" id="ProtNLM"/>
    </source>
</evidence>
<comment type="caution">
    <text evidence="2">The sequence shown here is derived from an EMBL/GenBank/DDBJ whole genome shotgun (WGS) entry which is preliminary data.</text>
</comment>
<evidence type="ECO:0000313" key="3">
    <source>
        <dbReference type="Proteomes" id="UP000036503"/>
    </source>
</evidence>
<accession>A0A0J6WRG4</accession>
<dbReference type="InParanoid" id="A0A0J6WRG4"/>
<feature type="chain" id="PRO_5005283936" description="Lipoprotein" evidence="1">
    <location>
        <begin position="25"/>
        <end position="63"/>
    </location>
</feature>
<keyword evidence="1" id="KW-0732">Signal</keyword>
<name>A0A0J6WRG4_9FIRM</name>
<evidence type="ECO:0000256" key="1">
    <source>
        <dbReference type="SAM" id="SignalP"/>
    </source>
</evidence>
<evidence type="ECO:0000313" key="2">
    <source>
        <dbReference type="EMBL" id="KMO85099.1"/>
    </source>
</evidence>
<dbReference type="PROSITE" id="PS51257">
    <property type="entry name" value="PROKAR_LIPOPROTEIN"/>
    <property type="match status" value="1"/>
</dbReference>
<proteinExistence type="predicted"/>
<feature type="non-terminal residue" evidence="2">
    <location>
        <position position="63"/>
    </location>
</feature>
<feature type="signal peptide" evidence="1">
    <location>
        <begin position="1"/>
        <end position="24"/>
    </location>
</feature>
<keyword evidence="3" id="KW-1185">Reference proteome</keyword>
<dbReference type="AlphaFoldDB" id="A0A0J6WRG4"/>